<gene>
    <name evidence="4 6" type="primary">mshD</name>
    <name evidence="6" type="ORF">GCM10022223_19430</name>
</gene>
<dbReference type="PANTHER" id="PTHR43617:SF31">
    <property type="entry name" value="MYCOTHIOL ACETYLTRANSFERASE"/>
    <property type="match status" value="1"/>
</dbReference>
<comment type="caution">
    <text evidence="4">Lacks conserved residue(s) required for the propagation of feature annotation.</text>
</comment>
<dbReference type="Proteomes" id="UP001501074">
    <property type="component" value="Unassembled WGS sequence"/>
</dbReference>
<keyword evidence="3 4" id="KW-0012">Acyltransferase</keyword>
<dbReference type="PROSITE" id="PS51186">
    <property type="entry name" value="GNAT"/>
    <property type="match status" value="2"/>
</dbReference>
<feature type="domain" description="N-acetyltransferase" evidence="5">
    <location>
        <begin position="4"/>
        <end position="154"/>
    </location>
</feature>
<feature type="binding site" evidence="4">
    <location>
        <position position="35"/>
    </location>
    <ligand>
        <name>1D-myo-inositol 2-(L-cysteinylamino)-2-deoxy-alpha-D-glucopyranoside</name>
        <dbReference type="ChEBI" id="CHEBI:58887"/>
    </ligand>
</feature>
<feature type="binding site" evidence="4">
    <location>
        <position position="281"/>
    </location>
    <ligand>
        <name>1D-myo-inositol 2-(L-cysteinylamino)-2-deoxy-alpha-D-glucopyranoside</name>
        <dbReference type="ChEBI" id="CHEBI:58887"/>
    </ligand>
</feature>
<evidence type="ECO:0000259" key="5">
    <source>
        <dbReference type="PROSITE" id="PS51186"/>
    </source>
</evidence>
<organism evidence="6 7">
    <name type="scientific">Kineosporia mesophila</name>
    <dbReference type="NCBI Taxonomy" id="566012"/>
    <lineage>
        <taxon>Bacteria</taxon>
        <taxon>Bacillati</taxon>
        <taxon>Actinomycetota</taxon>
        <taxon>Actinomycetes</taxon>
        <taxon>Kineosporiales</taxon>
        <taxon>Kineosporiaceae</taxon>
        <taxon>Kineosporia</taxon>
    </lineage>
</organism>
<dbReference type="InterPro" id="IPR050276">
    <property type="entry name" value="MshD_Acetyltransferase"/>
</dbReference>
<feature type="binding site" evidence="4">
    <location>
        <position position="231"/>
    </location>
    <ligand>
        <name>1D-myo-inositol 2-(L-cysteinylamino)-2-deoxy-alpha-D-glucopyranoside</name>
        <dbReference type="ChEBI" id="CHEBI:58887"/>
    </ligand>
</feature>
<dbReference type="PANTHER" id="PTHR43617">
    <property type="entry name" value="L-AMINO ACID N-ACETYLTRANSFERASE"/>
    <property type="match status" value="1"/>
</dbReference>
<evidence type="ECO:0000313" key="7">
    <source>
        <dbReference type="Proteomes" id="UP001501074"/>
    </source>
</evidence>
<protein>
    <recommendedName>
        <fullName evidence="4">Mycothiol acetyltransferase</fullName>
        <shortName evidence="4">MSH acetyltransferase</shortName>
        <ecNumber evidence="4">2.3.1.189</ecNumber>
    </recommendedName>
    <alternativeName>
        <fullName evidence="4">Mycothiol synthase</fullName>
    </alternativeName>
</protein>
<reference evidence="7" key="1">
    <citation type="journal article" date="2019" name="Int. J. Syst. Evol. Microbiol.">
        <title>The Global Catalogue of Microorganisms (GCM) 10K type strain sequencing project: providing services to taxonomists for standard genome sequencing and annotation.</title>
        <authorList>
            <consortium name="The Broad Institute Genomics Platform"/>
            <consortium name="The Broad Institute Genome Sequencing Center for Infectious Disease"/>
            <person name="Wu L."/>
            <person name="Ma J."/>
        </authorList>
    </citation>
    <scope>NUCLEOTIDE SEQUENCE [LARGE SCALE GENOMIC DNA]</scope>
    <source>
        <strain evidence="7">JCM 16902</strain>
    </source>
</reference>
<comment type="caution">
    <text evidence="6">The sequence shown here is derived from an EMBL/GenBank/DDBJ whole genome shotgun (WGS) entry which is preliminary data.</text>
</comment>
<feature type="domain" description="N-acetyltransferase" evidence="5">
    <location>
        <begin position="157"/>
        <end position="317"/>
    </location>
</feature>
<dbReference type="HAMAP" id="MF_01698">
    <property type="entry name" value="MshD"/>
    <property type="match status" value="1"/>
</dbReference>
<keyword evidence="2 4" id="KW-0677">Repeat</keyword>
<feature type="binding site" evidence="4">
    <location>
        <begin position="83"/>
        <end position="85"/>
    </location>
    <ligand>
        <name>acetyl-CoA</name>
        <dbReference type="ChEBI" id="CHEBI:57288"/>
        <label>1</label>
    </ligand>
</feature>
<feature type="binding site" evidence="4">
    <location>
        <position position="184"/>
    </location>
    <ligand>
        <name>1D-myo-inositol 2-(L-cysteinylamino)-2-deoxy-alpha-D-glucopyranoside</name>
        <dbReference type="ChEBI" id="CHEBI:58887"/>
    </ligand>
</feature>
<evidence type="ECO:0000256" key="3">
    <source>
        <dbReference type="ARBA" id="ARBA00023315"/>
    </source>
</evidence>
<dbReference type="Gene3D" id="3.40.630.30">
    <property type="match status" value="1"/>
</dbReference>
<keyword evidence="7" id="KW-1185">Reference proteome</keyword>
<comment type="similarity">
    <text evidence="4">Belongs to the acetyltransferase family. MshD subfamily.</text>
</comment>
<dbReference type="SUPFAM" id="SSF55729">
    <property type="entry name" value="Acyl-CoA N-acyltransferases (Nat)"/>
    <property type="match status" value="1"/>
</dbReference>
<dbReference type="Pfam" id="PF00583">
    <property type="entry name" value="Acetyltransf_1"/>
    <property type="match status" value="1"/>
</dbReference>
<feature type="binding site" evidence="4">
    <location>
        <begin position="235"/>
        <end position="237"/>
    </location>
    <ligand>
        <name>acetyl-CoA</name>
        <dbReference type="ChEBI" id="CHEBI:57288"/>
        <label>2</label>
    </ligand>
</feature>
<evidence type="ECO:0000256" key="4">
    <source>
        <dbReference type="HAMAP-Rule" id="MF_01698"/>
    </source>
</evidence>
<dbReference type="PIRSF" id="PIRSF021524">
    <property type="entry name" value="MSH_acetyltransferase"/>
    <property type="match status" value="1"/>
</dbReference>
<dbReference type="InterPro" id="IPR017813">
    <property type="entry name" value="Mycothiol_AcTrfase"/>
</dbReference>
<feature type="binding site" evidence="4">
    <location>
        <begin position="286"/>
        <end position="291"/>
    </location>
    <ligand>
        <name>acetyl-CoA</name>
        <dbReference type="ChEBI" id="CHEBI:57288"/>
        <label>2</label>
    </ligand>
</feature>
<feature type="binding site" evidence="4">
    <location>
        <position position="223"/>
    </location>
    <ligand>
        <name>1D-myo-inositol 2-(L-cysteinylamino)-2-deoxy-alpha-D-glucopyranoside</name>
        <dbReference type="ChEBI" id="CHEBI:58887"/>
    </ligand>
</feature>
<dbReference type="NCBIfam" id="TIGR03448">
    <property type="entry name" value="mycothiol_MshD"/>
    <property type="match status" value="1"/>
</dbReference>
<proteinExistence type="inferred from homology"/>
<evidence type="ECO:0000256" key="2">
    <source>
        <dbReference type="ARBA" id="ARBA00022737"/>
    </source>
</evidence>
<dbReference type="EC" id="2.3.1.189" evidence="4"/>
<dbReference type="EMBL" id="BAAAZO010000003">
    <property type="protein sequence ID" value="GAA3603873.1"/>
    <property type="molecule type" value="Genomic_DNA"/>
</dbReference>
<comment type="subunit">
    <text evidence="4">Monomer.</text>
</comment>
<name>A0ABP6ZAP2_9ACTN</name>
<dbReference type="Pfam" id="PF13508">
    <property type="entry name" value="Acetyltransf_7"/>
    <property type="match status" value="1"/>
</dbReference>
<comment type="catalytic activity">
    <reaction evidence="4">
        <text>1D-myo-inositol 2-(L-cysteinylamino)-2-deoxy-alpha-D-glucopyranoside + acetyl-CoA = mycothiol + CoA + H(+)</text>
        <dbReference type="Rhea" id="RHEA:26172"/>
        <dbReference type="ChEBI" id="CHEBI:15378"/>
        <dbReference type="ChEBI" id="CHEBI:16768"/>
        <dbReference type="ChEBI" id="CHEBI:57287"/>
        <dbReference type="ChEBI" id="CHEBI:57288"/>
        <dbReference type="ChEBI" id="CHEBI:58887"/>
        <dbReference type="EC" id="2.3.1.189"/>
    </reaction>
</comment>
<keyword evidence="1 4" id="KW-0808">Transferase</keyword>
<dbReference type="InterPro" id="IPR000182">
    <property type="entry name" value="GNAT_dom"/>
</dbReference>
<dbReference type="CDD" id="cd04301">
    <property type="entry name" value="NAT_SF"/>
    <property type="match status" value="1"/>
</dbReference>
<sequence length="317" mass="34096">MQIVVSDQLSEAEAEGVRAVLAAATAADKAAPISEHVLLQLGPAVGSGRHLVVRDASEAIVGYAHTEISPEKDGPRTIVDAEAVVAPQSRRQGFGRALLERMGDADHLARIWSHGDHPGARALGARLGYRVVRELLQLRRPLTGADDLPELRVPEGVTLRAFRPGEDDAQWLRVNAAAFSWHPEQGRMTQADLDARKAEPWFDPSGFFIAEQDGRMLGFHWTKVHPEGLGEVYAVGVDPERHGGGLGTALTLAGLRHLAGLRLSAVGPNPNETGLDTVLLYVEADNAPALKVYHRLGFTPFGVDVVHEGPYADAAKD</sequence>
<accession>A0ABP6ZAP2</accession>
<dbReference type="InterPro" id="IPR016181">
    <property type="entry name" value="Acyl_CoA_acyltransferase"/>
</dbReference>
<comment type="function">
    <text evidence="4">Catalyzes the transfer of acetyl from acetyl-CoA to desacetylmycothiol (Cys-GlcN-Ins) to form mycothiol.</text>
</comment>
<evidence type="ECO:0000313" key="6">
    <source>
        <dbReference type="EMBL" id="GAA3603873.1"/>
    </source>
</evidence>
<feature type="binding site" evidence="4">
    <location>
        <begin position="242"/>
        <end position="248"/>
    </location>
    <ligand>
        <name>acetyl-CoA</name>
        <dbReference type="ChEBI" id="CHEBI:57288"/>
        <label>2</label>
    </ligand>
</feature>
<evidence type="ECO:0000256" key="1">
    <source>
        <dbReference type="ARBA" id="ARBA00022679"/>
    </source>
</evidence>